<dbReference type="PROSITE" id="PS50937">
    <property type="entry name" value="HTH_MERR_2"/>
    <property type="match status" value="1"/>
</dbReference>
<evidence type="ECO:0000313" key="3">
    <source>
        <dbReference type="EMBL" id="MBE0368486.1"/>
    </source>
</evidence>
<keyword evidence="4" id="KW-1185">Reference proteome</keyword>
<reference evidence="3 4" key="1">
    <citation type="submission" date="2015-03" db="EMBL/GenBank/DDBJ databases">
        <title>Genome sequence of Pseudoalteromonas aurantia.</title>
        <authorList>
            <person name="Xie B.-B."/>
            <person name="Rong J.-C."/>
            <person name="Qin Q.-L."/>
            <person name="Zhang Y.-Z."/>
        </authorList>
    </citation>
    <scope>NUCLEOTIDE SEQUENCE [LARGE SCALE GENOMIC DNA]</scope>
    <source>
        <strain evidence="3 4">208</strain>
    </source>
</reference>
<dbReference type="SMART" id="SM00422">
    <property type="entry name" value="HTH_MERR"/>
    <property type="match status" value="1"/>
</dbReference>
<dbReference type="Pfam" id="PF13411">
    <property type="entry name" value="MerR_1"/>
    <property type="match status" value="1"/>
</dbReference>
<comment type="caution">
    <text evidence="3">The sequence shown here is derived from an EMBL/GenBank/DDBJ whole genome shotgun (WGS) entry which is preliminary data.</text>
</comment>
<dbReference type="EMBL" id="AQGV01000012">
    <property type="protein sequence ID" value="MBE0368486.1"/>
    <property type="molecule type" value="Genomic_DNA"/>
</dbReference>
<accession>A0ABR9EBV8</accession>
<dbReference type="PANTHER" id="PTHR30204:SF97">
    <property type="entry name" value="MERR FAMILY REGULATORY PROTEIN"/>
    <property type="match status" value="1"/>
</dbReference>
<dbReference type="RefSeq" id="WP_192507762.1">
    <property type="nucleotide sequence ID" value="NZ_AQGV01000012.1"/>
</dbReference>
<gene>
    <name evidence="3" type="ORF">PAUR_a2097</name>
</gene>
<evidence type="ECO:0000313" key="4">
    <source>
        <dbReference type="Proteomes" id="UP000615755"/>
    </source>
</evidence>
<dbReference type="SUPFAM" id="SSF46955">
    <property type="entry name" value="Putative DNA-binding domain"/>
    <property type="match status" value="1"/>
</dbReference>
<evidence type="ECO:0000259" key="2">
    <source>
        <dbReference type="PROSITE" id="PS50937"/>
    </source>
</evidence>
<dbReference type="Gene3D" id="1.10.1660.10">
    <property type="match status" value="1"/>
</dbReference>
<protein>
    <recommendedName>
        <fullName evidence="2">HTH merR-type domain-containing protein</fullName>
    </recommendedName>
</protein>
<dbReference type="PRINTS" id="PR00040">
    <property type="entry name" value="HTHMERR"/>
</dbReference>
<dbReference type="InterPro" id="IPR009061">
    <property type="entry name" value="DNA-bd_dom_put_sf"/>
</dbReference>
<dbReference type="InterPro" id="IPR000551">
    <property type="entry name" value="MerR-type_HTH_dom"/>
</dbReference>
<name>A0ABR9EBV8_9GAMM</name>
<dbReference type="PANTHER" id="PTHR30204">
    <property type="entry name" value="REDOX-CYCLING DRUG-SENSING TRANSCRIPTIONAL ACTIVATOR SOXR"/>
    <property type="match status" value="1"/>
</dbReference>
<dbReference type="InterPro" id="IPR047057">
    <property type="entry name" value="MerR_fam"/>
</dbReference>
<keyword evidence="1" id="KW-0238">DNA-binding</keyword>
<dbReference type="Proteomes" id="UP000615755">
    <property type="component" value="Unassembled WGS sequence"/>
</dbReference>
<evidence type="ECO:0000256" key="1">
    <source>
        <dbReference type="ARBA" id="ARBA00023125"/>
    </source>
</evidence>
<feature type="domain" description="HTH merR-type" evidence="2">
    <location>
        <begin position="1"/>
        <end position="68"/>
    </location>
</feature>
<organism evidence="3 4">
    <name type="scientific">Pseudoalteromonas aurantia 208</name>
    <dbReference type="NCBI Taxonomy" id="1314867"/>
    <lineage>
        <taxon>Bacteria</taxon>
        <taxon>Pseudomonadati</taxon>
        <taxon>Pseudomonadota</taxon>
        <taxon>Gammaproteobacteria</taxon>
        <taxon>Alteromonadales</taxon>
        <taxon>Pseudoalteromonadaceae</taxon>
        <taxon>Pseudoalteromonas</taxon>
    </lineage>
</organism>
<dbReference type="CDD" id="cd04781">
    <property type="entry name" value="HTH_MerR-like_sg6"/>
    <property type="match status" value="1"/>
</dbReference>
<proteinExistence type="predicted"/>
<sequence>MDIGKVAKASGLPTSTLRFYEEKGLIESIGRNGLRRVFSPQVINTLALISLGRNVGLSLDEIGAMLHPKGVHIDRPLLLSKADELDKKITEMTAMRDGLRHAAACQAPSHAECPKFLRLLNIAGKKRYRPKRPL</sequence>